<evidence type="ECO:0000313" key="2">
    <source>
        <dbReference type="EMBL" id="MFA1543520.1"/>
    </source>
</evidence>
<gene>
    <name evidence="2" type="ORF">SM611_31730</name>
</gene>
<dbReference type="EMBL" id="JAXCEI010000019">
    <property type="protein sequence ID" value="MFA1543520.1"/>
    <property type="molecule type" value="Genomic_DNA"/>
</dbReference>
<dbReference type="Pfam" id="PF04672">
    <property type="entry name" value="Methyltransf_19"/>
    <property type="match status" value="1"/>
</dbReference>
<proteinExistence type="predicted"/>
<reference evidence="2 3" key="1">
    <citation type="submission" date="2023-11" db="EMBL/GenBank/DDBJ databases">
        <title>Actinomadura monticuli sp. nov., isolated from volcanic ash.</title>
        <authorList>
            <person name="Lee S.D."/>
            <person name="Yang H."/>
            <person name="Kim I.S."/>
        </authorList>
    </citation>
    <scope>NUCLEOTIDE SEQUENCE [LARGE SCALE GENOMIC DNA]</scope>
    <source>
        <strain evidence="2 3">DLS-62</strain>
    </source>
</reference>
<keyword evidence="3" id="KW-1185">Reference proteome</keyword>
<dbReference type="GO" id="GO:0008168">
    <property type="term" value="F:methyltransferase activity"/>
    <property type="evidence" value="ECO:0007669"/>
    <property type="project" value="UniProtKB-KW"/>
</dbReference>
<dbReference type="InterPro" id="IPR006764">
    <property type="entry name" value="SAM_dep_MeTrfase_SAV2177_type"/>
</dbReference>
<dbReference type="RefSeq" id="WP_371954052.1">
    <property type="nucleotide sequence ID" value="NZ_JAXCEI010000019.1"/>
</dbReference>
<protein>
    <submittedName>
        <fullName evidence="2">SAM-dependent methyltransferase</fullName>
        <ecNumber evidence="2">2.1.1.-</ecNumber>
    </submittedName>
</protein>
<evidence type="ECO:0000256" key="1">
    <source>
        <dbReference type="SAM" id="MobiDB-lite"/>
    </source>
</evidence>
<sequence length="423" mass="45514">METLVDDYYGADPTRVLLDLADRYGLAAAVLDRTWFTQFTRRDLTDDEWKRIAAELGDFSNSLQQSCATHLFDYACTVLDTAGVPLPDTTATELPLLPAAAREGQGPGSGITAHSPTPGDTPAVSQLPLVPDVQDTTRLHPDPDPYGPLPEQASSRGAIRALTLDEVDRLVPHSARVWNYILGGADHYEADRDAADTFQELYPDLAHLVVSQRGFKRQAIDYLARQGVRQFLDIGPGLPSPKDLTDTHTVAISAAPAARTVYVDNDPLVTIRIQELLNDNPGCGADLVHADVADTETVLAGAARHLDLSQPVALLLIGVMGHIDDTDDAHAVVRRLMDALAAGSYLALSDATPTRTALTWAQETYNGTGAAPYRLRGPNRIAEFFTGLTPVQPGLVPPELWRPGQPPTGPVNTDARCAVAKTV</sequence>
<keyword evidence="2" id="KW-0808">Transferase</keyword>
<dbReference type="Proteomes" id="UP001569963">
    <property type="component" value="Unassembled WGS sequence"/>
</dbReference>
<dbReference type="InterPro" id="IPR029063">
    <property type="entry name" value="SAM-dependent_MTases_sf"/>
</dbReference>
<dbReference type="SUPFAM" id="SSF53335">
    <property type="entry name" value="S-adenosyl-L-methionine-dependent methyltransferases"/>
    <property type="match status" value="1"/>
</dbReference>
<feature type="region of interest" description="Disordered" evidence="1">
    <location>
        <begin position="100"/>
        <end position="127"/>
    </location>
</feature>
<name>A0ABV4QMD3_9ACTN</name>
<dbReference type="EC" id="2.1.1.-" evidence="2"/>
<keyword evidence="2" id="KW-0489">Methyltransferase</keyword>
<dbReference type="GO" id="GO:0032259">
    <property type="term" value="P:methylation"/>
    <property type="evidence" value="ECO:0007669"/>
    <property type="project" value="UniProtKB-KW"/>
</dbReference>
<organism evidence="2 3">
    <name type="scientific">Actinomadura monticuli</name>
    <dbReference type="NCBI Taxonomy" id="3097367"/>
    <lineage>
        <taxon>Bacteria</taxon>
        <taxon>Bacillati</taxon>
        <taxon>Actinomycetota</taxon>
        <taxon>Actinomycetes</taxon>
        <taxon>Streptosporangiales</taxon>
        <taxon>Thermomonosporaceae</taxon>
        <taxon>Actinomadura</taxon>
    </lineage>
</organism>
<comment type="caution">
    <text evidence="2">The sequence shown here is derived from an EMBL/GenBank/DDBJ whole genome shotgun (WGS) entry which is preliminary data.</text>
</comment>
<accession>A0ABV4QMD3</accession>
<evidence type="ECO:0000313" key="3">
    <source>
        <dbReference type="Proteomes" id="UP001569963"/>
    </source>
</evidence>
<dbReference type="Gene3D" id="3.40.50.150">
    <property type="entry name" value="Vaccinia Virus protein VP39"/>
    <property type="match status" value="1"/>
</dbReference>